<feature type="domain" description="Mga helix-turn-helix" evidence="3">
    <location>
        <begin position="92"/>
        <end position="155"/>
    </location>
</feature>
<accession>A0A1I0D6P0</accession>
<dbReference type="PANTHER" id="PTHR30185">
    <property type="entry name" value="CRYPTIC BETA-GLUCOSIDE BGL OPERON ANTITERMINATOR"/>
    <property type="match status" value="1"/>
</dbReference>
<dbReference type="PANTHER" id="PTHR30185:SF18">
    <property type="entry name" value="TRANSCRIPTIONAL REGULATOR MTLR"/>
    <property type="match status" value="1"/>
</dbReference>
<evidence type="ECO:0000256" key="2">
    <source>
        <dbReference type="ARBA" id="ARBA00023163"/>
    </source>
</evidence>
<keyword evidence="1" id="KW-0805">Transcription regulation</keyword>
<evidence type="ECO:0000259" key="3">
    <source>
        <dbReference type="Pfam" id="PF05043"/>
    </source>
</evidence>
<dbReference type="InterPro" id="IPR050661">
    <property type="entry name" value="BglG_antiterminators"/>
</dbReference>
<keyword evidence="5" id="KW-1185">Reference proteome</keyword>
<dbReference type="AlphaFoldDB" id="A0A1I0D6P0"/>
<proteinExistence type="predicted"/>
<evidence type="ECO:0000313" key="4">
    <source>
        <dbReference type="EMBL" id="SET27900.1"/>
    </source>
</evidence>
<dbReference type="Proteomes" id="UP000198508">
    <property type="component" value="Unassembled WGS sequence"/>
</dbReference>
<dbReference type="RefSeq" id="WP_092361223.1">
    <property type="nucleotide sequence ID" value="NZ_DAINWJ010000125.1"/>
</dbReference>
<protein>
    <submittedName>
        <fullName evidence="4">Transcriptional antiterminator</fullName>
    </submittedName>
</protein>
<dbReference type="GeneID" id="93276382"/>
<evidence type="ECO:0000313" key="5">
    <source>
        <dbReference type="Proteomes" id="UP000198508"/>
    </source>
</evidence>
<keyword evidence="2" id="KW-0804">Transcription</keyword>
<dbReference type="Pfam" id="PF05043">
    <property type="entry name" value="Mga"/>
    <property type="match status" value="1"/>
</dbReference>
<name>A0A1I0D6P0_9FIRM</name>
<evidence type="ECO:0000256" key="1">
    <source>
        <dbReference type="ARBA" id="ARBA00023015"/>
    </source>
</evidence>
<reference evidence="5" key="1">
    <citation type="submission" date="2016-10" db="EMBL/GenBank/DDBJ databases">
        <authorList>
            <person name="Varghese N."/>
            <person name="Submissions S."/>
        </authorList>
    </citation>
    <scope>NUCLEOTIDE SEQUENCE [LARGE SCALE GENOMIC DNA]</scope>
    <source>
        <strain evidence="5">NLAE-zl-G277</strain>
    </source>
</reference>
<dbReference type="EMBL" id="FOIM01000004">
    <property type="protein sequence ID" value="SET27900.1"/>
    <property type="molecule type" value="Genomic_DNA"/>
</dbReference>
<gene>
    <name evidence="4" type="ORF">SAMN05216313_10425</name>
</gene>
<organism evidence="4 5">
    <name type="scientific">Enterocloster lavalensis</name>
    <dbReference type="NCBI Taxonomy" id="460384"/>
    <lineage>
        <taxon>Bacteria</taxon>
        <taxon>Bacillati</taxon>
        <taxon>Bacillota</taxon>
        <taxon>Clostridia</taxon>
        <taxon>Lachnospirales</taxon>
        <taxon>Lachnospiraceae</taxon>
        <taxon>Enterocloster</taxon>
    </lineage>
</organism>
<sequence length="515" mass="60501">MGLSYDDLSLLRFIQKRQSIPLHKVAMQFEKNEISIRRAIEQINLYSAAPMIEIKKGWCLSRVSYKEFVDFIKGISMEDYASSWAERIRVVIVTIFFQGYVNASSLYESWGLSLTTKKQDTANLRRLLSDHGLQLVTLKKKGLSIEGDELQLRFLVIDILHPLLEFTDENRIEARFANTPLEKQSYDQAADCLQKTSGSAVEQLNAFLADAGLSLNYPSKKFLLLFICLMQSRPIDESMQLSYRLPLAPLNMHFSDNPRENRLYNVALSMLNFSRSLEFPFDGRLWQTTEQFAEQVVASLPEPFSIREEFLDELYSYFYREITLSHFHCTFVDKTVENTREQFLNLYQIIQKYGVYFKAAYNFSFMDEHFSTLTLLVQKHVLRNRIVDRHRKKIVVVTSINFERVSFFLEQIREYVALEWKGTFNINEIHRLEELEYDCIFCFSSRIYNILSAQNLPVIRLNFFVSQEDIDRLLTRGFSTLKHRFLTSSFVLELAGKSEREIVEYLKEQYGDYFV</sequence>
<dbReference type="InterPro" id="IPR007737">
    <property type="entry name" value="Mga_HTH"/>
</dbReference>